<dbReference type="OrthoDB" id="63733at2"/>
<feature type="transmembrane region" description="Helical" evidence="2">
    <location>
        <begin position="41"/>
        <end position="70"/>
    </location>
</feature>
<dbReference type="InterPro" id="IPR009937">
    <property type="entry name" value="Phage_holin_3_6"/>
</dbReference>
<keyword evidence="2" id="KW-1133">Transmembrane helix</keyword>
<keyword evidence="2" id="KW-0472">Membrane</keyword>
<evidence type="ECO:0000313" key="4">
    <source>
        <dbReference type="Proteomes" id="UP000236379"/>
    </source>
</evidence>
<feature type="transmembrane region" description="Helical" evidence="2">
    <location>
        <begin position="76"/>
        <end position="99"/>
    </location>
</feature>
<evidence type="ECO:0000256" key="2">
    <source>
        <dbReference type="SAM" id="Phobius"/>
    </source>
</evidence>
<feature type="compositionally biased region" description="Basic and acidic residues" evidence="1">
    <location>
        <begin position="268"/>
        <end position="277"/>
    </location>
</feature>
<dbReference type="Proteomes" id="UP000236379">
    <property type="component" value="Unassembled WGS sequence"/>
</dbReference>
<keyword evidence="4" id="KW-1185">Reference proteome</keyword>
<protein>
    <recommendedName>
        <fullName evidence="5">Phage holin family protein</fullName>
    </recommendedName>
</protein>
<comment type="caution">
    <text evidence="3">The sequence shown here is derived from an EMBL/GenBank/DDBJ whole genome shotgun (WGS) entry which is preliminary data.</text>
</comment>
<sequence length="277" mass="29206">MEERKSMGSALVDVVDAGVTLVKSEINGVARRVGDIAKAKGIGVVLLLAAVGPLVMALIFLILAVFYGLIRLGAGPWFAALLIALLSLVVTGALIFIGLKRLGAEVKTEEPLARRKDMDDFDDDQVYSAGDAPSGAANRQPDMNPGKAPANAAGQDWKISPDAPNAARSGSRPNDSVEVPRDPQKQAAGENRVVAERAGSATVRVEKGTTTVPVYESNPDGSASNYGSELNDKLDSHGHAKKHHDPKLQEPVVLKDAPGIPVTTAPTFRDDMMKGKN</sequence>
<organism evidence="3 4">
    <name type="scientific">Deinococcus koreensis</name>
    <dbReference type="NCBI Taxonomy" id="2054903"/>
    <lineage>
        <taxon>Bacteria</taxon>
        <taxon>Thermotogati</taxon>
        <taxon>Deinococcota</taxon>
        <taxon>Deinococci</taxon>
        <taxon>Deinococcales</taxon>
        <taxon>Deinococcaceae</taxon>
        <taxon>Deinococcus</taxon>
    </lineage>
</organism>
<feature type="compositionally biased region" description="Polar residues" evidence="1">
    <location>
        <begin position="219"/>
        <end position="228"/>
    </location>
</feature>
<dbReference type="RefSeq" id="WP_103309311.1">
    <property type="nucleotide sequence ID" value="NZ_PPPD01000001.1"/>
</dbReference>
<proteinExistence type="predicted"/>
<accession>A0A2K3UU87</accession>
<gene>
    <name evidence="3" type="ORF">CVO96_00925</name>
</gene>
<keyword evidence="2" id="KW-0812">Transmembrane</keyword>
<dbReference type="EMBL" id="PPPD01000001">
    <property type="protein sequence ID" value="PNY80104.1"/>
    <property type="molecule type" value="Genomic_DNA"/>
</dbReference>
<evidence type="ECO:0008006" key="5">
    <source>
        <dbReference type="Google" id="ProtNLM"/>
    </source>
</evidence>
<evidence type="ECO:0000313" key="3">
    <source>
        <dbReference type="EMBL" id="PNY80104.1"/>
    </source>
</evidence>
<name>A0A2K3UU87_9DEIO</name>
<feature type="region of interest" description="Disordered" evidence="1">
    <location>
        <begin position="115"/>
        <end position="277"/>
    </location>
</feature>
<dbReference type="Pfam" id="PF07332">
    <property type="entry name" value="Phage_holin_3_6"/>
    <property type="match status" value="1"/>
</dbReference>
<dbReference type="AlphaFoldDB" id="A0A2K3UU87"/>
<reference evidence="3 4" key="1">
    <citation type="submission" date="2018-01" db="EMBL/GenBank/DDBJ databases">
        <title>Deinococcus koreensis sp. nov., a radiation-resistant bacterium isolated from river water.</title>
        <authorList>
            <person name="Choi A."/>
        </authorList>
    </citation>
    <scope>NUCLEOTIDE SEQUENCE [LARGE SCALE GENOMIC DNA]</scope>
    <source>
        <strain evidence="3 4">SJW1-2</strain>
    </source>
</reference>
<evidence type="ECO:0000256" key="1">
    <source>
        <dbReference type="SAM" id="MobiDB-lite"/>
    </source>
</evidence>